<feature type="transmembrane region" description="Helical" evidence="12">
    <location>
        <begin position="223"/>
        <end position="242"/>
    </location>
</feature>
<accession>A0A3N0BSG3</accession>
<evidence type="ECO:0000313" key="13">
    <source>
        <dbReference type="EMBL" id="RNL51614.1"/>
    </source>
</evidence>
<dbReference type="PIRSF" id="PIRSF000267">
    <property type="entry name" value="Cyt_oxidse_sub2"/>
    <property type="match status" value="1"/>
</dbReference>
<dbReference type="GO" id="GO:0016682">
    <property type="term" value="F:oxidoreductase activity, acting on diphenols and related substances as donors, oxygen as acceptor"/>
    <property type="evidence" value="ECO:0007669"/>
    <property type="project" value="TreeGrafter"/>
</dbReference>
<evidence type="ECO:0000256" key="8">
    <source>
        <dbReference type="ARBA" id="ARBA00022982"/>
    </source>
</evidence>
<protein>
    <submittedName>
        <fullName evidence="13">Cytochrome d ubiquinol oxidase subunit II</fullName>
    </submittedName>
</protein>
<dbReference type="Pfam" id="PF02322">
    <property type="entry name" value="Cyt_bd_oxida_II"/>
    <property type="match status" value="1"/>
</dbReference>
<organism evidence="13 14">
    <name type="scientific">Arthrobacter oryzae</name>
    <dbReference type="NCBI Taxonomy" id="409290"/>
    <lineage>
        <taxon>Bacteria</taxon>
        <taxon>Bacillati</taxon>
        <taxon>Actinomycetota</taxon>
        <taxon>Actinomycetes</taxon>
        <taxon>Micrococcales</taxon>
        <taxon>Micrococcaceae</taxon>
        <taxon>Arthrobacter</taxon>
    </lineage>
</organism>
<keyword evidence="9 12" id="KW-1133">Transmembrane helix</keyword>
<evidence type="ECO:0000256" key="9">
    <source>
        <dbReference type="ARBA" id="ARBA00022989"/>
    </source>
</evidence>
<dbReference type="GO" id="GO:0005886">
    <property type="term" value="C:plasma membrane"/>
    <property type="evidence" value="ECO:0007669"/>
    <property type="project" value="UniProtKB-SubCell"/>
</dbReference>
<evidence type="ECO:0000256" key="1">
    <source>
        <dbReference type="ARBA" id="ARBA00004651"/>
    </source>
</evidence>
<keyword evidence="11 12" id="KW-0472">Membrane</keyword>
<comment type="similarity">
    <text evidence="2">Belongs to the cytochrome ubiquinol oxidase subunit 2 family.</text>
</comment>
<dbReference type="OrthoDB" id="9776710at2"/>
<dbReference type="RefSeq" id="WP_123256396.1">
    <property type="nucleotide sequence ID" value="NZ_RBED01000126.1"/>
</dbReference>
<feature type="transmembrane region" description="Helical" evidence="12">
    <location>
        <begin position="116"/>
        <end position="138"/>
    </location>
</feature>
<feature type="transmembrane region" description="Helical" evidence="12">
    <location>
        <begin position="158"/>
        <end position="184"/>
    </location>
</feature>
<proteinExistence type="inferred from homology"/>
<feature type="transmembrane region" description="Helical" evidence="12">
    <location>
        <begin position="251"/>
        <end position="274"/>
    </location>
</feature>
<evidence type="ECO:0000256" key="5">
    <source>
        <dbReference type="ARBA" id="ARBA00022617"/>
    </source>
</evidence>
<gene>
    <name evidence="13" type="primary">cydB</name>
    <name evidence="13" type="ORF">D7003_15920</name>
</gene>
<keyword evidence="4" id="KW-1003">Cell membrane</keyword>
<dbReference type="GO" id="GO:0019646">
    <property type="term" value="P:aerobic electron transport chain"/>
    <property type="evidence" value="ECO:0007669"/>
    <property type="project" value="TreeGrafter"/>
</dbReference>
<evidence type="ECO:0000256" key="6">
    <source>
        <dbReference type="ARBA" id="ARBA00022692"/>
    </source>
</evidence>
<feature type="transmembrane region" description="Helical" evidence="12">
    <location>
        <begin position="83"/>
        <end position="104"/>
    </location>
</feature>
<feature type="transmembrane region" description="Helical" evidence="12">
    <location>
        <begin position="6"/>
        <end position="25"/>
    </location>
</feature>
<name>A0A3N0BSG3_9MICC</name>
<dbReference type="Proteomes" id="UP000273807">
    <property type="component" value="Unassembled WGS sequence"/>
</dbReference>
<evidence type="ECO:0000256" key="12">
    <source>
        <dbReference type="SAM" id="Phobius"/>
    </source>
</evidence>
<dbReference type="AlphaFoldDB" id="A0A3N0BSG3"/>
<evidence type="ECO:0000256" key="4">
    <source>
        <dbReference type="ARBA" id="ARBA00022475"/>
    </source>
</evidence>
<dbReference type="GO" id="GO:0046872">
    <property type="term" value="F:metal ion binding"/>
    <property type="evidence" value="ECO:0007669"/>
    <property type="project" value="UniProtKB-KW"/>
</dbReference>
<dbReference type="InterPro" id="IPR003317">
    <property type="entry name" value="Cyt-d_oxidase_su2"/>
</dbReference>
<keyword evidence="10" id="KW-0408">Iron</keyword>
<evidence type="ECO:0000256" key="7">
    <source>
        <dbReference type="ARBA" id="ARBA00022723"/>
    </source>
</evidence>
<keyword evidence="5" id="KW-0349">Heme</keyword>
<evidence type="ECO:0000256" key="11">
    <source>
        <dbReference type="ARBA" id="ARBA00023136"/>
    </source>
</evidence>
<dbReference type="PANTHER" id="PTHR43141">
    <property type="entry name" value="CYTOCHROME BD2 SUBUNIT II"/>
    <property type="match status" value="1"/>
</dbReference>
<feature type="transmembrane region" description="Helical" evidence="12">
    <location>
        <begin position="294"/>
        <end position="316"/>
    </location>
</feature>
<dbReference type="PANTHER" id="PTHR43141:SF5">
    <property type="entry name" value="CYTOCHROME BD-I UBIQUINOL OXIDASE SUBUNIT 2"/>
    <property type="match status" value="1"/>
</dbReference>
<keyword evidence="8" id="KW-0249">Electron transport</keyword>
<comment type="subcellular location">
    <subcellularLocation>
        <location evidence="1">Cell membrane</location>
        <topology evidence="1">Multi-pass membrane protein</topology>
    </subcellularLocation>
</comment>
<feature type="transmembrane region" description="Helical" evidence="12">
    <location>
        <begin position="196"/>
        <end position="217"/>
    </location>
</feature>
<keyword evidence="7" id="KW-0479">Metal-binding</keyword>
<keyword evidence="14" id="KW-1185">Reference proteome</keyword>
<evidence type="ECO:0000256" key="2">
    <source>
        <dbReference type="ARBA" id="ARBA00007543"/>
    </source>
</evidence>
<dbReference type="EMBL" id="RBED01000126">
    <property type="protein sequence ID" value="RNL51614.1"/>
    <property type="molecule type" value="Genomic_DNA"/>
</dbReference>
<sequence>MDLLPTIWFIAIAVLWTGYLFLEGFDLGVGMLMKSFARNNTERRVLLNTIGPVWDGNEVWLLTAAGATFAAFPLWYASLFSALYLPLLLVLVALIFRAVAFEYRGKVDTDQWRARWDWAISAGSLVAAFGVGTALGLTTTGLPLNANGDREGGAFAWFSGYAVLGGLAVVGFSLLHGLAFLALKTDGEVRHRARRWFLRLLPVLILPMAGWAVSLQLLSGEAWTVVAVVAAVAAAVLAWMLARRGSEGRTFLALSAFLLLCSASIFGAAFPVVLPSTLNPAFNLTISNASSSDYTLGLMSVVAAIGLPLVLAYQAWTYWVFRRRVSAQQIPEAHSFLPAIAAKALNSKD</sequence>
<evidence type="ECO:0000313" key="14">
    <source>
        <dbReference type="Proteomes" id="UP000273807"/>
    </source>
</evidence>
<comment type="caution">
    <text evidence="13">The sequence shown here is derived from an EMBL/GenBank/DDBJ whole genome shotgun (WGS) entry which is preliminary data.</text>
</comment>
<reference evidence="13 14" key="1">
    <citation type="submission" date="2018-10" db="EMBL/GenBank/DDBJ databases">
        <title>Genome sequencing of Arthrobacter oryzae TNB02.</title>
        <authorList>
            <person name="Cho Y.-J."/>
            <person name="Cho A."/>
            <person name="Kim O.-S."/>
        </authorList>
    </citation>
    <scope>NUCLEOTIDE SEQUENCE [LARGE SCALE GENOMIC DNA]</scope>
    <source>
        <strain evidence="13 14">TNB02</strain>
    </source>
</reference>
<evidence type="ECO:0000256" key="10">
    <source>
        <dbReference type="ARBA" id="ARBA00023004"/>
    </source>
</evidence>
<dbReference type="GO" id="GO:0009055">
    <property type="term" value="F:electron transfer activity"/>
    <property type="evidence" value="ECO:0007669"/>
    <property type="project" value="TreeGrafter"/>
</dbReference>
<keyword evidence="3" id="KW-0813">Transport</keyword>
<dbReference type="GO" id="GO:0070069">
    <property type="term" value="C:cytochrome complex"/>
    <property type="evidence" value="ECO:0007669"/>
    <property type="project" value="TreeGrafter"/>
</dbReference>
<dbReference type="NCBIfam" id="TIGR00203">
    <property type="entry name" value="cydB"/>
    <property type="match status" value="1"/>
</dbReference>
<evidence type="ECO:0000256" key="3">
    <source>
        <dbReference type="ARBA" id="ARBA00022448"/>
    </source>
</evidence>
<keyword evidence="6 12" id="KW-0812">Transmembrane</keyword>